<feature type="signal peptide" evidence="1">
    <location>
        <begin position="1"/>
        <end position="24"/>
    </location>
</feature>
<reference evidence="2 3" key="1">
    <citation type="submission" date="2014-02" db="EMBL/GenBank/DDBJ databases">
        <title>Genome sequence of Ureaplasma diversum strain 246.</title>
        <authorList>
            <person name="Sirand-Pugnet P."/>
            <person name="Breton M."/>
            <person name="Dordet-Frisoni E."/>
            <person name="Baranowski E."/>
            <person name="Barre A."/>
            <person name="Couture C."/>
            <person name="Dupuy V."/>
            <person name="Gaurivaud P."/>
            <person name="Jacob D."/>
            <person name="Lemaitre C."/>
            <person name="Manso-Silvan L."/>
            <person name="Nikolski M."/>
            <person name="Nouvel L.-X."/>
            <person name="Poumarat F."/>
            <person name="Tardy F."/>
            <person name="Thebault P."/>
            <person name="Theil S."/>
            <person name="Citti C."/>
            <person name="Thiaucourt F."/>
            <person name="Blanchard A."/>
        </authorList>
    </citation>
    <scope>NUCLEOTIDE SEQUENCE [LARGE SCALE GENOMIC DNA]</scope>
    <source>
        <strain evidence="2 3">NCTC 246</strain>
    </source>
</reference>
<keyword evidence="1" id="KW-0732">Signal</keyword>
<protein>
    <recommendedName>
        <fullName evidence="4">Lipoprotein</fullName>
    </recommendedName>
</protein>
<evidence type="ECO:0000313" key="2">
    <source>
        <dbReference type="EMBL" id="KEZ22826.1"/>
    </source>
</evidence>
<evidence type="ECO:0000313" key="3">
    <source>
        <dbReference type="Proteomes" id="UP000028537"/>
    </source>
</evidence>
<evidence type="ECO:0000256" key="1">
    <source>
        <dbReference type="SAM" id="SignalP"/>
    </source>
</evidence>
<feature type="chain" id="PRO_5001774754" description="Lipoprotein" evidence="1">
    <location>
        <begin position="25"/>
        <end position="309"/>
    </location>
</feature>
<dbReference type="RefSeq" id="WP_038102950.1">
    <property type="nucleotide sequence ID" value="NZ_JFDP01000058.1"/>
</dbReference>
<comment type="caution">
    <text evidence="2">The sequence shown here is derived from an EMBL/GenBank/DDBJ whole genome shotgun (WGS) entry which is preliminary data.</text>
</comment>
<dbReference type="OrthoDB" id="398178at2"/>
<evidence type="ECO:0008006" key="4">
    <source>
        <dbReference type="Google" id="ProtNLM"/>
    </source>
</evidence>
<dbReference type="eggNOG" id="ENOG50349EE">
    <property type="taxonomic scope" value="Bacteria"/>
</dbReference>
<accession>A0A084EXY4</accession>
<proteinExistence type="predicted"/>
<dbReference type="NCBIfam" id="TIGR04313">
    <property type="entry name" value="aro_clust_Mycop"/>
    <property type="match status" value="1"/>
</dbReference>
<dbReference type="Proteomes" id="UP000028537">
    <property type="component" value="Unassembled WGS sequence"/>
</dbReference>
<gene>
    <name evidence="2" type="ORF">UDIV_4640</name>
</gene>
<dbReference type="PROSITE" id="PS51257">
    <property type="entry name" value="PROKAR_LIPOPROTEIN"/>
    <property type="match status" value="1"/>
</dbReference>
<dbReference type="AlphaFoldDB" id="A0A084EXY4"/>
<dbReference type="InterPro" id="IPR027593">
    <property type="entry name" value="Aro_clust"/>
</dbReference>
<sequence>MKSKFLKTSLMLLPLLSIAPISLAISCTQTKSETQSKIVVDKQQIKQNQWDLFLANQHIKSLLNLVFENEADKLAYIKQQQNIDSKAYQQKIAFWLNYFSVLLPTWDGLFRDSIPLAYSTADQLYTEIFEKNWLWFLFNLDQMVFMIQPKHELFQETSEESLERIRSESIDNGIFFKPKSNIFLDASITYGDNGIVDEKNDLFNIFLLHKDGFIFQFEVEKFYTDNTKKTLTKKTLTKKRTRLFSFVHTYPLLQQHPEQLLNNFNIRKYTEVSQFIRSDNPAVSSTAQLIFNDEYGGSFITYKFADLNK</sequence>
<keyword evidence="3" id="KW-1185">Reference proteome</keyword>
<name>A0A084EXY4_9BACT</name>
<dbReference type="EMBL" id="JFDP01000058">
    <property type="protein sequence ID" value="KEZ22826.1"/>
    <property type="molecule type" value="Genomic_DNA"/>
</dbReference>
<organism evidence="2 3">
    <name type="scientific">Ureaplasma diversum NCTC 246</name>
    <dbReference type="NCBI Taxonomy" id="1188241"/>
    <lineage>
        <taxon>Bacteria</taxon>
        <taxon>Bacillati</taxon>
        <taxon>Mycoplasmatota</taxon>
        <taxon>Mycoplasmoidales</taxon>
        <taxon>Mycoplasmoidaceae</taxon>
        <taxon>Ureaplasma</taxon>
    </lineage>
</organism>